<dbReference type="KEGG" id="ebi:EbC_pEb17201970"/>
<dbReference type="Proteomes" id="UP000008793">
    <property type="component" value="Plasmid pEB170"/>
</dbReference>
<dbReference type="RefSeq" id="WP_013200017.1">
    <property type="nucleotide sequence ID" value="NC_014305.1"/>
</dbReference>
<protein>
    <submittedName>
        <fullName evidence="1">Putative conjugal transfer ATP-binding protein</fullName>
    </submittedName>
</protein>
<reference evidence="1 2" key="1">
    <citation type="journal article" date="2010" name="BMC Genomics">
        <title>Genome comparison of the epiphytic bacteria Erwinia billingiae and E. tasmaniensis with the pear pathogen E. pyrifoliae.</title>
        <authorList>
            <person name="Kube M."/>
            <person name="Migdoll A.M."/>
            <person name="Gehring I."/>
            <person name="Heitmann K."/>
            <person name="Mayer Y."/>
            <person name="Kuhl H."/>
            <person name="Knaust F."/>
            <person name="Geider K."/>
            <person name="Reinhardt R."/>
        </authorList>
    </citation>
    <scope>NUCLEOTIDE SEQUENCE [LARGE SCALE GENOMIC DNA]</scope>
    <source>
        <strain evidence="1 2">Eb661</strain>
        <plasmid evidence="1">pEB170</plasmid>
    </source>
</reference>
<dbReference type="Gene3D" id="3.40.50.300">
    <property type="entry name" value="P-loop containing nucleotide triphosphate hydrolases"/>
    <property type="match status" value="1"/>
</dbReference>
<dbReference type="InterPro" id="IPR027417">
    <property type="entry name" value="P-loop_NTPase"/>
</dbReference>
<dbReference type="HOGENOM" id="CLU_2395194_0_0_6"/>
<dbReference type="GeneID" id="90509940"/>
<dbReference type="SUPFAM" id="SSF52540">
    <property type="entry name" value="P-loop containing nucleoside triphosphate hydrolases"/>
    <property type="match status" value="1"/>
</dbReference>
<evidence type="ECO:0000313" key="1">
    <source>
        <dbReference type="EMBL" id="CAX53650.1"/>
    </source>
</evidence>
<keyword evidence="2" id="KW-1185">Reference proteome</keyword>
<keyword evidence="1" id="KW-0067">ATP-binding</keyword>
<dbReference type="EMBL" id="FP236830">
    <property type="protein sequence ID" value="CAX53650.1"/>
    <property type="molecule type" value="Genomic_DNA"/>
</dbReference>
<dbReference type="AlphaFoldDB" id="D8MK52"/>
<organism evidence="2">
    <name type="scientific">Erwinia billingiae (strain Eb661)</name>
    <dbReference type="NCBI Taxonomy" id="634500"/>
    <lineage>
        <taxon>Bacteria</taxon>
        <taxon>Pseudomonadati</taxon>
        <taxon>Pseudomonadota</taxon>
        <taxon>Gammaproteobacteria</taxon>
        <taxon>Enterobacterales</taxon>
        <taxon>Erwiniaceae</taxon>
        <taxon>Erwinia</taxon>
    </lineage>
</organism>
<keyword evidence="1" id="KW-0547">Nucleotide-binding</keyword>
<dbReference type="GO" id="GO:0005524">
    <property type="term" value="F:ATP binding"/>
    <property type="evidence" value="ECO:0007669"/>
    <property type="project" value="UniProtKB-KW"/>
</dbReference>
<keyword evidence="1" id="KW-0614">Plasmid</keyword>
<sequence>MASAQNQKMTAFPLKAGACSGLPAFIKTHRLQGEASARAMHRHAVHTLFNFLPGDAGHTLFTGTTGSGKTVSMQEVLRNVLSYRGGNNERFLD</sequence>
<geneLocation type="plasmid" evidence="1 2">
    <name>pEB170</name>
</geneLocation>
<accession>D8MK52</accession>
<gene>
    <name evidence="1" type="ordered locus">EbC_pEb17201970</name>
</gene>
<proteinExistence type="predicted"/>
<evidence type="ECO:0000313" key="2">
    <source>
        <dbReference type="Proteomes" id="UP000008793"/>
    </source>
</evidence>
<name>D8MK52_ERWBE</name>